<feature type="transmembrane region" description="Helical" evidence="5">
    <location>
        <begin position="397"/>
        <end position="414"/>
    </location>
</feature>
<dbReference type="InterPro" id="IPR007016">
    <property type="entry name" value="O-antigen_ligase-rel_domated"/>
</dbReference>
<feature type="transmembrane region" description="Helical" evidence="5">
    <location>
        <begin position="181"/>
        <end position="199"/>
    </location>
</feature>
<feature type="transmembrane region" description="Helical" evidence="5">
    <location>
        <begin position="206"/>
        <end position="224"/>
    </location>
</feature>
<dbReference type="Proteomes" id="UP000782610">
    <property type="component" value="Unassembled WGS sequence"/>
</dbReference>
<feature type="transmembrane region" description="Helical" evidence="5">
    <location>
        <begin position="138"/>
        <end position="161"/>
    </location>
</feature>
<comment type="subcellular location">
    <subcellularLocation>
        <location evidence="1">Membrane</location>
        <topology evidence="1">Multi-pass membrane protein</topology>
    </subcellularLocation>
</comment>
<dbReference type="GO" id="GO:0016020">
    <property type="term" value="C:membrane"/>
    <property type="evidence" value="ECO:0007669"/>
    <property type="project" value="UniProtKB-SubCell"/>
</dbReference>
<evidence type="ECO:0000256" key="3">
    <source>
        <dbReference type="ARBA" id="ARBA00022989"/>
    </source>
</evidence>
<feature type="transmembrane region" description="Helical" evidence="5">
    <location>
        <begin position="256"/>
        <end position="276"/>
    </location>
</feature>
<keyword evidence="2 5" id="KW-0812">Transmembrane</keyword>
<gene>
    <name evidence="7" type="ORF">HY834_13665</name>
</gene>
<proteinExistence type="predicted"/>
<keyword evidence="7" id="KW-0436">Ligase</keyword>
<keyword evidence="4 5" id="KW-0472">Membrane</keyword>
<dbReference type="InterPro" id="IPR051533">
    <property type="entry name" value="WaaL-like"/>
</dbReference>
<feature type="transmembrane region" description="Helical" evidence="5">
    <location>
        <begin position="29"/>
        <end position="47"/>
    </location>
</feature>
<accession>A0A933NXC3</accession>
<evidence type="ECO:0000256" key="4">
    <source>
        <dbReference type="ARBA" id="ARBA00023136"/>
    </source>
</evidence>
<evidence type="ECO:0000313" key="8">
    <source>
        <dbReference type="Proteomes" id="UP000782610"/>
    </source>
</evidence>
<dbReference type="PANTHER" id="PTHR37422">
    <property type="entry name" value="TEICHURONIC ACID BIOSYNTHESIS PROTEIN TUAE"/>
    <property type="match status" value="1"/>
</dbReference>
<evidence type="ECO:0000313" key="7">
    <source>
        <dbReference type="EMBL" id="MBI4922789.1"/>
    </source>
</evidence>
<sequence>MSVADARIGVSEWSRAAARGGSYVKSRSSALLGWLVAFWVFSGSAVITEPSPYELSFMLVLGVSLFAGSFAFHRSTLGLMVLWMMFIPFAFIAAFQTRFTPLTDALLFQVVTIFLFFTSYWVANYVAQAPQARMRLIVTAYTAAAVVSALLGTLGYLGVIPGHDLFTLYGRAKALFNDPNVFGPFLILPAMYALQRTLLAAPKQAAWAGLVVMVLAVGVFASFSRGAWGHLAASALMVYLLCFVFVANAREQVRMLILALVGAMLLAVAIGGLLSIPSVQRLFEVRATAQNYDEGDSGRFGRQGYAFELAIAHPLGLGPLEFRNLRIREEPHDSYVNVLHVYGWGGGLMFILFIGTTIWRGLRYVVQGSPNRLLLIPLISVFVPLSIEAAIIDLDHWRHFFLVGGLIWGVTAAYRKTGPGEETRLAALI</sequence>
<feature type="transmembrane region" description="Helical" evidence="5">
    <location>
        <begin position="373"/>
        <end position="391"/>
    </location>
</feature>
<feature type="domain" description="O-antigen ligase-related" evidence="6">
    <location>
        <begin position="211"/>
        <end position="351"/>
    </location>
</feature>
<dbReference type="Pfam" id="PF04932">
    <property type="entry name" value="Wzy_C"/>
    <property type="match status" value="1"/>
</dbReference>
<comment type="caution">
    <text evidence="7">The sequence shown here is derived from an EMBL/GenBank/DDBJ whole genome shotgun (WGS) entry which is preliminary data.</text>
</comment>
<organism evidence="7 8">
    <name type="scientific">Devosia nanyangense</name>
    <dbReference type="NCBI Taxonomy" id="1228055"/>
    <lineage>
        <taxon>Bacteria</taxon>
        <taxon>Pseudomonadati</taxon>
        <taxon>Pseudomonadota</taxon>
        <taxon>Alphaproteobacteria</taxon>
        <taxon>Hyphomicrobiales</taxon>
        <taxon>Devosiaceae</taxon>
        <taxon>Devosia</taxon>
    </lineage>
</organism>
<dbReference type="EMBL" id="JACRAF010000038">
    <property type="protein sequence ID" value="MBI4922789.1"/>
    <property type="molecule type" value="Genomic_DNA"/>
</dbReference>
<feature type="transmembrane region" description="Helical" evidence="5">
    <location>
        <begin position="230"/>
        <end position="249"/>
    </location>
</feature>
<feature type="transmembrane region" description="Helical" evidence="5">
    <location>
        <begin position="53"/>
        <end position="72"/>
    </location>
</feature>
<evidence type="ECO:0000256" key="2">
    <source>
        <dbReference type="ARBA" id="ARBA00022692"/>
    </source>
</evidence>
<dbReference type="GO" id="GO:0016874">
    <property type="term" value="F:ligase activity"/>
    <property type="evidence" value="ECO:0007669"/>
    <property type="project" value="UniProtKB-KW"/>
</dbReference>
<keyword evidence="3 5" id="KW-1133">Transmembrane helix</keyword>
<evidence type="ECO:0000256" key="1">
    <source>
        <dbReference type="ARBA" id="ARBA00004141"/>
    </source>
</evidence>
<protein>
    <submittedName>
        <fullName evidence="7">O-antigen ligase family protein</fullName>
    </submittedName>
</protein>
<evidence type="ECO:0000256" key="5">
    <source>
        <dbReference type="SAM" id="Phobius"/>
    </source>
</evidence>
<dbReference type="AlphaFoldDB" id="A0A933NXC3"/>
<reference evidence="7" key="1">
    <citation type="submission" date="2020-07" db="EMBL/GenBank/DDBJ databases">
        <title>Huge and variable diversity of episymbiotic CPR bacteria and DPANN archaea in groundwater ecosystems.</title>
        <authorList>
            <person name="He C.Y."/>
            <person name="Keren R."/>
            <person name="Whittaker M."/>
            <person name="Farag I.F."/>
            <person name="Doudna J."/>
            <person name="Cate J.H.D."/>
            <person name="Banfield J.F."/>
        </authorList>
    </citation>
    <scope>NUCLEOTIDE SEQUENCE</scope>
    <source>
        <strain evidence="7">NC_groundwater_1586_Pr3_B-0.1um_66_15</strain>
    </source>
</reference>
<evidence type="ECO:0000259" key="6">
    <source>
        <dbReference type="Pfam" id="PF04932"/>
    </source>
</evidence>
<feature type="transmembrane region" description="Helical" evidence="5">
    <location>
        <begin position="79"/>
        <end position="99"/>
    </location>
</feature>
<feature type="transmembrane region" description="Helical" evidence="5">
    <location>
        <begin position="341"/>
        <end position="361"/>
    </location>
</feature>
<dbReference type="PANTHER" id="PTHR37422:SF21">
    <property type="entry name" value="EXOQ-LIKE PROTEIN"/>
    <property type="match status" value="1"/>
</dbReference>
<feature type="transmembrane region" description="Helical" evidence="5">
    <location>
        <begin position="105"/>
        <end position="126"/>
    </location>
</feature>
<name>A0A933NXC3_9HYPH</name>